<keyword evidence="1" id="KW-0812">Transmembrane</keyword>
<dbReference type="InParanoid" id="C8V2G0"/>
<keyword evidence="1" id="KW-1133">Transmembrane helix</keyword>
<dbReference type="AlphaFoldDB" id="C8V2G0"/>
<accession>C8V2G0</accession>
<evidence type="ECO:0000256" key="1">
    <source>
        <dbReference type="SAM" id="Phobius"/>
    </source>
</evidence>
<reference evidence="3" key="1">
    <citation type="journal article" date="2005" name="Nature">
        <title>Sequencing of Aspergillus nidulans and comparative analysis with A. fumigatus and A. oryzae.</title>
        <authorList>
            <person name="Galagan J.E."/>
            <person name="Calvo S.E."/>
            <person name="Cuomo C."/>
            <person name="Ma L.J."/>
            <person name="Wortman J.R."/>
            <person name="Batzoglou S."/>
            <person name="Lee S.I."/>
            <person name="Basturkmen M."/>
            <person name="Spevak C.C."/>
            <person name="Clutterbuck J."/>
            <person name="Kapitonov V."/>
            <person name="Jurka J."/>
            <person name="Scazzocchio C."/>
            <person name="Farman M."/>
            <person name="Butler J."/>
            <person name="Purcell S."/>
            <person name="Harris S."/>
            <person name="Braus G.H."/>
            <person name="Draht O."/>
            <person name="Busch S."/>
            <person name="D'Enfert C."/>
            <person name="Bouchier C."/>
            <person name="Goldman G.H."/>
            <person name="Bell-Pedersen D."/>
            <person name="Griffiths-Jones S."/>
            <person name="Doonan J.H."/>
            <person name="Yu J."/>
            <person name="Vienken K."/>
            <person name="Pain A."/>
            <person name="Freitag M."/>
            <person name="Selker E.U."/>
            <person name="Archer D.B."/>
            <person name="Penalva M.A."/>
            <person name="Oakley B.R."/>
            <person name="Momany M."/>
            <person name="Tanaka T."/>
            <person name="Kumagai T."/>
            <person name="Asai K."/>
            <person name="Machida M."/>
            <person name="Nierman W.C."/>
            <person name="Denning D.W."/>
            <person name="Caddick M."/>
            <person name="Hynes M."/>
            <person name="Paoletti M."/>
            <person name="Fischer R."/>
            <person name="Miller B."/>
            <person name="Dyer P."/>
            <person name="Sachs M.S."/>
            <person name="Osmani S.A."/>
            <person name="Birren B.W."/>
        </authorList>
    </citation>
    <scope>NUCLEOTIDE SEQUENCE [LARGE SCALE GENOMIC DNA]</scope>
    <source>
        <strain evidence="3">FGSC A4 / ATCC 38163 / CBS 112.46 / NRRL 194 / M139</strain>
    </source>
</reference>
<dbReference type="RefSeq" id="XP_664425.2">
    <property type="nucleotide sequence ID" value="XM_659333.2"/>
</dbReference>
<feature type="transmembrane region" description="Helical" evidence="1">
    <location>
        <begin position="323"/>
        <end position="346"/>
    </location>
</feature>
<dbReference type="Proteomes" id="UP000000560">
    <property type="component" value="Chromosome I"/>
</dbReference>
<name>C8V2G0_EMENI</name>
<reference evidence="3" key="2">
    <citation type="journal article" date="2009" name="Fungal Genet. Biol.">
        <title>The 2008 update of the Aspergillus nidulans genome annotation: a community effort.</title>
        <authorList>
            <person name="Wortman J.R."/>
            <person name="Gilsenan J.M."/>
            <person name="Joardar V."/>
            <person name="Deegan J."/>
            <person name="Clutterbuck J."/>
            <person name="Andersen M.R."/>
            <person name="Archer D."/>
            <person name="Bencina M."/>
            <person name="Braus G."/>
            <person name="Coutinho P."/>
            <person name="von Dohren H."/>
            <person name="Doonan J."/>
            <person name="Driessen A.J."/>
            <person name="Durek P."/>
            <person name="Espeso E."/>
            <person name="Fekete E."/>
            <person name="Flipphi M."/>
            <person name="Estrada C.G."/>
            <person name="Geysens S."/>
            <person name="Goldman G."/>
            <person name="de Groot P.W."/>
            <person name="Hansen K."/>
            <person name="Harris S.D."/>
            <person name="Heinekamp T."/>
            <person name="Helmstaedt K."/>
            <person name="Henrissat B."/>
            <person name="Hofmann G."/>
            <person name="Homan T."/>
            <person name="Horio T."/>
            <person name="Horiuchi H."/>
            <person name="James S."/>
            <person name="Jones M."/>
            <person name="Karaffa L."/>
            <person name="Karanyi Z."/>
            <person name="Kato M."/>
            <person name="Keller N."/>
            <person name="Kelly D.E."/>
            <person name="Kiel J.A."/>
            <person name="Kim J.M."/>
            <person name="van der Klei I.J."/>
            <person name="Klis F.M."/>
            <person name="Kovalchuk A."/>
            <person name="Krasevec N."/>
            <person name="Kubicek C.P."/>
            <person name="Liu B."/>
            <person name="Maccabe A."/>
            <person name="Meyer V."/>
            <person name="Mirabito P."/>
            <person name="Miskei M."/>
            <person name="Mos M."/>
            <person name="Mullins J."/>
            <person name="Nelson D.R."/>
            <person name="Nielsen J."/>
            <person name="Oakley B.R."/>
            <person name="Osmani S.A."/>
            <person name="Pakula T."/>
            <person name="Paszewski A."/>
            <person name="Paulsen I."/>
            <person name="Pilsyk S."/>
            <person name="Pocsi I."/>
            <person name="Punt P.J."/>
            <person name="Ram A.F."/>
            <person name="Ren Q."/>
            <person name="Robellet X."/>
            <person name="Robson G."/>
            <person name="Seiboth B."/>
            <person name="van Solingen P."/>
            <person name="Specht T."/>
            <person name="Sun J."/>
            <person name="Taheri-Talesh N."/>
            <person name="Takeshita N."/>
            <person name="Ussery D."/>
            <person name="vanKuyk P.A."/>
            <person name="Visser H."/>
            <person name="van de Vondervoort P.J."/>
            <person name="de Vries R.P."/>
            <person name="Walton J."/>
            <person name="Xiang X."/>
            <person name="Xiong Y."/>
            <person name="Zeng A.P."/>
            <person name="Brandt B.W."/>
            <person name="Cornell M.J."/>
            <person name="van den Hondel C.A."/>
            <person name="Visser J."/>
            <person name="Oliver S.G."/>
            <person name="Turner G."/>
        </authorList>
    </citation>
    <scope>GENOME REANNOTATION</scope>
    <source>
        <strain evidence="3">FGSC A4 / ATCC 38163 / CBS 112.46 / NRRL 194 / M139</strain>
    </source>
</reference>
<dbReference type="OrthoDB" id="5429716at2759"/>
<evidence type="ECO:0000313" key="3">
    <source>
        <dbReference type="Proteomes" id="UP000000560"/>
    </source>
</evidence>
<gene>
    <name evidence="2" type="ORF">ANIA_06821</name>
</gene>
<organism evidence="2 3">
    <name type="scientific">Emericella nidulans (strain FGSC A4 / ATCC 38163 / CBS 112.46 / NRRL 194 / M139)</name>
    <name type="common">Aspergillus nidulans</name>
    <dbReference type="NCBI Taxonomy" id="227321"/>
    <lineage>
        <taxon>Eukaryota</taxon>
        <taxon>Fungi</taxon>
        <taxon>Dikarya</taxon>
        <taxon>Ascomycota</taxon>
        <taxon>Pezizomycotina</taxon>
        <taxon>Eurotiomycetes</taxon>
        <taxon>Eurotiomycetidae</taxon>
        <taxon>Eurotiales</taxon>
        <taxon>Aspergillaceae</taxon>
        <taxon>Aspergillus</taxon>
        <taxon>Aspergillus subgen. Nidulantes</taxon>
    </lineage>
</organism>
<dbReference type="OMA" id="WETIGMA"/>
<evidence type="ECO:0000313" key="2">
    <source>
        <dbReference type="EMBL" id="CBF71527.1"/>
    </source>
</evidence>
<keyword evidence="1" id="KW-0472">Membrane</keyword>
<dbReference type="eggNOG" id="ENOG502SU5G">
    <property type="taxonomic scope" value="Eukaryota"/>
</dbReference>
<dbReference type="KEGG" id="ani:ANIA_06821"/>
<dbReference type="HOGENOM" id="CLU_059039_1_0_1"/>
<dbReference type="VEuPathDB" id="FungiDB:AN6821"/>
<protein>
    <submittedName>
        <fullName evidence="2">Uncharacterized protein</fullName>
    </submittedName>
</protein>
<keyword evidence="3" id="KW-1185">Reference proteome</keyword>
<sequence length="348" mass="37482">MTGMNTSVSAGWYSFTNLGPITTTFTPAPACTASNQVSIGYVDNFFTGVNVYAAYGVQCTSTVDYFDCIPTMTPEPTSTTAVPDDDIIWVDYGVYYSPGLYCPKGWKTVGMAGRDASSVLTSSGVLAPTATRSSRTRAATPTPYGDDYYDYYYDEYNLDPASVMKSMLEPKQTMALCCPDFMTVDSNGACYSIVSSYTATTGCHVVTGFNYEYSETTTTYTMTYTYSDDEGSETDVITRVGTYDVPTATETTVRTYTTNLDGEEKESMTAMYIMPVVTLLYHESDLENAAKETAAAKAKAEAEASETATNAANSLIGRNGNSVWEGVGSVVGIWMVAMALGGALVLPW</sequence>
<proteinExistence type="predicted"/>
<dbReference type="GeneID" id="2870503"/>
<dbReference type="EMBL" id="BN001301">
    <property type="protein sequence ID" value="CBF71527.1"/>
    <property type="molecule type" value="Genomic_DNA"/>
</dbReference>